<feature type="domain" description="R13L1/DRL21-like LRR repeat region" evidence="12">
    <location>
        <begin position="689"/>
        <end position="812"/>
    </location>
</feature>
<sequence>MVDVSSLVSDVLKSLASTAFQEFRRLQSLKDDVSALKETYTQIQAVLSDAEEKRSKEKSVERWLKRLGSASLEVENILDGIIADAMVQRLHNELERGIKYKVRTFFSSKHNPLIVRVRVANKVKNIRIKLDKIAVDRSQFNFSSNTLSSVGVGVGGETTNMETSSLMPTSMIYGRDEEVKTVVEKICSEDIITHDTKEVRVYAIWGMGGLGKTTLAQLVYNHDRVKTHFELQSWVYVSNDFQVNKITKGIIESINVSKYELSGLDVMQVELRNKLNGKRFLIVLDDVWIEEKTKWDELSKALSNGAKGSIVMVTTRNEMTSRMMAKVPEFQHQLGCLSEEESWSLFKNLAFAPGSKSEGENIHELECIGKEIVKKCKGLPLAVKTLGGLMWSKSSVSAWQSVKDNDVWEELQVNGILPPLKLSYDNLLPHMKRCFAYSCLFPKGYEMRKDCLIELWMVNGFIPPRGQAELHVIGDEIFYCLVSRSFLQDVQEDFYKDLVCKMHDLMHDLGRHLMRRDYFFTDDLITPNDFEVLHFSSSCPGISFSGQDLKRLRSLRSLFIFVDEYKSNMISQLSKLVYLRTLHLDDIRVSTLPESICKLKHLRYLSLCDSEIESLPESIIYLQNLQVLLVRGCWRLCKLPKGMRYMKNVQCLDNRSCNKLDCMPIGIKELGCLTRLGLFVVGEKKGSQITELGDLNLLRGRLALRGLENVGGLEEAKSANLKHKTNLLSLVLCWGRDRGSEKEIDDEEVVEGLEPNSSLKELHIKDFMGKMICPSWMMKLRNLVRIEFEFCERCESIPPLGKLPSLKVIDLAFMAIRCLEDDEFPSLQVLRIQYCEQLVSLPNNLPTLEELTLDNVPSLVSLPNNLPKLTRLHIAGCPELHCLPNGLKELTSLTIIRCEELQRRCEKDKGEDWPKISHVPNLILLDEDRLNNLPKLTRLYIDDCPELRCLPNGLKELTSLTIIRCEELQRRCEKEKGEDWPKISHVPNLLLQDNRIRKKRKIIIFTSRYLKICEFLETLQTISGKECNAGQNSIVNRLSFGRLLGNETKFMQLDMYKLSKEGNRMPPADVVLFSSCKRTRFIIEIEISFRPKERIMADAIVSGLVSDVLKTLASTAFQEFRRLRGLKDDVLALRDTYTLIQAVLDDAEVKQREQKAVEEWLRRLRSASLELENILDDVVANAMLQRLQNELDWRIKYKVRAFFSSNRIPFFDRIRVANNVKAIRRKLEVIDAEKSRYQLTSNSGVVVDDTTNMEETTSLVPVFEIYGRDEEVMTVIEKICSKDTIRDDIEGVRTTLAQLVYNHERVKTHFELRAWVYVSNDFQVKKLTRGIIKSLDKDTPCELWELDAMQVELRKKLEGKRFLIVLDDIWIEERTKWDELSKALNSGAEGSIVMVTTRSETTSIKMAKDPEFQHQLGCLSEEESWLLFKKLAFAPGRKSEGENIMELESIGKETVKKCKGLPLAVKTLGGLMWSKCSVSSWQRVKDNDVWEELQEDGILPALKLSYDNLLPHVKLCFAYSCLFPKGYEMRKNLLIELWIANGFIPSRGQANLYEVGDEIFYCLVSRSFLQDVQEDFHNDLVCKMHDLMHDLGRYLMRRDYFFTDDLITSNDFEVLHFSSFCPSISFSVQDLKRLRSLRSLFIFVDKNKGNMISQLCKLVHLRTLHLDEIQVSTLPESICKLKHLRYLSICDSRIKSLPDSIIYLQNLQVLLLRRCTSLRKLPEGMRYMKNLRCLDNAGCYNLACMPVGIKELGCLRRLGVFVVGEKKGSQIKGLGDLNLLGGRLVLGGLENVGGLEEAKSANLKHKTNLMSLVLLWKFGRAEKSDDEEVVED</sequence>
<evidence type="ECO:0000256" key="3">
    <source>
        <dbReference type="ARBA" id="ARBA00022737"/>
    </source>
</evidence>
<dbReference type="Gene3D" id="1.20.5.4130">
    <property type="match status" value="2"/>
</dbReference>
<evidence type="ECO:0000313" key="13">
    <source>
        <dbReference type="EMBL" id="KAJ9559301.1"/>
    </source>
</evidence>
<evidence type="ECO:0000259" key="8">
    <source>
        <dbReference type="Pfam" id="PF00931"/>
    </source>
</evidence>
<feature type="domain" description="Disease resistance protein winged helix" evidence="10">
    <location>
        <begin position="440"/>
        <end position="509"/>
    </location>
</feature>
<evidence type="ECO:0000259" key="9">
    <source>
        <dbReference type="Pfam" id="PF18052"/>
    </source>
</evidence>
<feature type="coiled-coil region" evidence="7">
    <location>
        <begin position="26"/>
        <end position="53"/>
    </location>
</feature>
<feature type="domain" description="R13L1/DRL21-like LRR repeat region" evidence="12">
    <location>
        <begin position="1771"/>
        <end position="1831"/>
    </location>
</feature>
<evidence type="ECO:0000256" key="5">
    <source>
        <dbReference type="ARBA" id="ARBA00022821"/>
    </source>
</evidence>
<evidence type="ECO:0000256" key="1">
    <source>
        <dbReference type="ARBA" id="ARBA00008894"/>
    </source>
</evidence>
<dbReference type="Pfam" id="PF00931">
    <property type="entry name" value="NB-ARC"/>
    <property type="match status" value="2"/>
</dbReference>
<keyword evidence="3" id="KW-0677">Repeat</keyword>
<dbReference type="FunFam" id="3.40.50.300:FF:001091">
    <property type="entry name" value="Probable disease resistance protein At1g61300"/>
    <property type="match status" value="1"/>
</dbReference>
<dbReference type="InterPro" id="IPR058922">
    <property type="entry name" value="WHD_DRP"/>
</dbReference>
<feature type="domain" description="Disease resistance protein winged helix" evidence="10">
    <location>
        <begin position="1522"/>
        <end position="1591"/>
    </location>
</feature>
<protein>
    <submittedName>
        <fullName evidence="13">Uncharacterized protein</fullName>
    </submittedName>
</protein>
<keyword evidence="4" id="KW-0547">Nucleotide-binding</keyword>
<name>A0AA38TPS1_9ASTR</name>
<gene>
    <name evidence="13" type="ORF">OSB04_013915</name>
</gene>
<dbReference type="Pfam" id="PF23598">
    <property type="entry name" value="LRR_14"/>
    <property type="match status" value="1"/>
</dbReference>
<dbReference type="Gene3D" id="1.10.10.10">
    <property type="entry name" value="Winged helix-like DNA-binding domain superfamily/Winged helix DNA-binding domain"/>
    <property type="match status" value="2"/>
</dbReference>
<dbReference type="Gene3D" id="3.80.10.10">
    <property type="entry name" value="Ribonuclease Inhibitor"/>
    <property type="match status" value="4"/>
</dbReference>
<feature type="domain" description="Disease resistance N-terminal" evidence="9">
    <location>
        <begin position="8"/>
        <end position="89"/>
    </location>
</feature>
<dbReference type="Proteomes" id="UP001172457">
    <property type="component" value="Chromosome 3"/>
</dbReference>
<dbReference type="InterPro" id="IPR032675">
    <property type="entry name" value="LRR_dom_sf"/>
</dbReference>
<comment type="caution">
    <text evidence="13">The sequence shown here is derived from an EMBL/GenBank/DDBJ whole genome shotgun (WGS) entry which is preliminary data.</text>
</comment>
<feature type="domain" description="Disease resistance N-terminal" evidence="9">
    <location>
        <begin position="1105"/>
        <end position="1186"/>
    </location>
</feature>
<dbReference type="PANTHER" id="PTHR36766">
    <property type="entry name" value="PLANT BROAD-SPECTRUM MILDEW RESISTANCE PROTEIN RPW8"/>
    <property type="match status" value="1"/>
</dbReference>
<dbReference type="SUPFAM" id="SSF52058">
    <property type="entry name" value="L domain-like"/>
    <property type="match status" value="2"/>
</dbReference>
<proteinExistence type="inferred from homology"/>
<dbReference type="Pfam" id="PF18052">
    <property type="entry name" value="Rx_N"/>
    <property type="match status" value="2"/>
</dbReference>
<dbReference type="InterPro" id="IPR003591">
    <property type="entry name" value="Leu-rich_rpt_typical-subtyp"/>
</dbReference>
<dbReference type="PRINTS" id="PR00364">
    <property type="entry name" value="DISEASERSIST"/>
</dbReference>
<dbReference type="PANTHER" id="PTHR36766:SF47">
    <property type="entry name" value="NB-ARC DOMAIN-CONTAINING PROTEIN"/>
    <property type="match status" value="1"/>
</dbReference>
<dbReference type="GO" id="GO:0043531">
    <property type="term" value="F:ADP binding"/>
    <property type="evidence" value="ECO:0007669"/>
    <property type="project" value="InterPro"/>
</dbReference>
<dbReference type="GO" id="GO:0051607">
    <property type="term" value="P:defense response to virus"/>
    <property type="evidence" value="ECO:0007669"/>
    <property type="project" value="UniProtKB-ARBA"/>
</dbReference>
<evidence type="ECO:0000313" key="14">
    <source>
        <dbReference type="Proteomes" id="UP001172457"/>
    </source>
</evidence>
<dbReference type="Pfam" id="PF25019">
    <property type="entry name" value="LRR_R13L1-DRL21"/>
    <property type="match status" value="2"/>
</dbReference>
<dbReference type="InterPro" id="IPR036388">
    <property type="entry name" value="WH-like_DNA-bd_sf"/>
</dbReference>
<evidence type="ECO:0000259" key="12">
    <source>
        <dbReference type="Pfam" id="PF25019"/>
    </source>
</evidence>
<dbReference type="SUPFAM" id="SSF52540">
    <property type="entry name" value="P-loop containing nucleoside triphosphate hydrolases"/>
    <property type="match status" value="2"/>
</dbReference>
<evidence type="ECO:0000256" key="6">
    <source>
        <dbReference type="ARBA" id="ARBA00022840"/>
    </source>
</evidence>
<feature type="domain" description="NB-ARC" evidence="8">
    <location>
        <begin position="1293"/>
        <end position="1434"/>
    </location>
</feature>
<dbReference type="SMART" id="SM00369">
    <property type="entry name" value="LRR_TYP"/>
    <property type="match status" value="3"/>
</dbReference>
<dbReference type="InterPro" id="IPR041118">
    <property type="entry name" value="Rx_N"/>
</dbReference>
<keyword evidence="2" id="KW-0433">Leucine-rich repeat</keyword>
<dbReference type="InterPro" id="IPR042197">
    <property type="entry name" value="Apaf_helical"/>
</dbReference>
<dbReference type="InterPro" id="IPR027417">
    <property type="entry name" value="P-loop_NTPase"/>
</dbReference>
<evidence type="ECO:0000256" key="2">
    <source>
        <dbReference type="ARBA" id="ARBA00022614"/>
    </source>
</evidence>
<comment type="similarity">
    <text evidence="1">Belongs to the disease resistance NB-LRR family.</text>
</comment>
<dbReference type="GO" id="GO:0005524">
    <property type="term" value="F:ATP binding"/>
    <property type="evidence" value="ECO:0007669"/>
    <property type="project" value="UniProtKB-KW"/>
</dbReference>
<feature type="coiled-coil region" evidence="7">
    <location>
        <begin position="1150"/>
        <end position="1177"/>
    </location>
</feature>
<keyword evidence="5" id="KW-0611">Plant defense</keyword>
<feature type="domain" description="NB-ARC" evidence="8">
    <location>
        <begin position="196"/>
        <end position="352"/>
    </location>
</feature>
<evidence type="ECO:0000256" key="4">
    <source>
        <dbReference type="ARBA" id="ARBA00022741"/>
    </source>
</evidence>
<keyword evidence="7" id="KW-0175">Coiled coil</keyword>
<dbReference type="Gene3D" id="3.40.50.300">
    <property type="entry name" value="P-loop containing nucleotide triphosphate hydrolases"/>
    <property type="match status" value="2"/>
</dbReference>
<dbReference type="Pfam" id="PF23559">
    <property type="entry name" value="WHD_DRP"/>
    <property type="match status" value="2"/>
</dbReference>
<dbReference type="Gene3D" id="1.10.8.430">
    <property type="entry name" value="Helical domain of apoptotic protease-activating factors"/>
    <property type="match status" value="2"/>
</dbReference>
<evidence type="ECO:0000259" key="10">
    <source>
        <dbReference type="Pfam" id="PF23559"/>
    </source>
</evidence>
<reference evidence="13" key="1">
    <citation type="submission" date="2023-03" db="EMBL/GenBank/DDBJ databases">
        <title>Chromosome-scale reference genome and RAD-based genetic map of yellow starthistle (Centaurea solstitialis) reveal putative structural variation and QTLs associated with invader traits.</title>
        <authorList>
            <person name="Reatini B."/>
            <person name="Cang F.A."/>
            <person name="Jiang Q."/>
            <person name="Mckibben M.T.W."/>
            <person name="Barker M.S."/>
            <person name="Rieseberg L.H."/>
            <person name="Dlugosch K.M."/>
        </authorList>
    </citation>
    <scope>NUCLEOTIDE SEQUENCE</scope>
    <source>
        <strain evidence="13">CAN-66</strain>
        <tissue evidence="13">Leaf</tissue>
    </source>
</reference>
<dbReference type="FunFam" id="1.10.10.10:FF:000322">
    <property type="entry name" value="Probable disease resistance protein At1g63360"/>
    <property type="match status" value="2"/>
</dbReference>
<keyword evidence="6" id="KW-0067">ATP-binding</keyword>
<feature type="domain" description="Disease resistance R13L4/SHOC-2-like LRR" evidence="11">
    <location>
        <begin position="1627"/>
        <end position="1760"/>
    </location>
</feature>
<dbReference type="InterPro" id="IPR002182">
    <property type="entry name" value="NB-ARC"/>
</dbReference>
<accession>A0AA38TPS1</accession>
<evidence type="ECO:0000256" key="7">
    <source>
        <dbReference type="SAM" id="Coils"/>
    </source>
</evidence>
<dbReference type="InterPro" id="IPR055414">
    <property type="entry name" value="LRR_R13L4/SHOC2-like"/>
</dbReference>
<dbReference type="InterPro" id="IPR056789">
    <property type="entry name" value="LRR_R13L1-DRL21"/>
</dbReference>
<keyword evidence="14" id="KW-1185">Reference proteome</keyword>
<dbReference type="EMBL" id="JARYMX010000003">
    <property type="protein sequence ID" value="KAJ9559301.1"/>
    <property type="molecule type" value="Genomic_DNA"/>
</dbReference>
<evidence type="ECO:0000259" key="11">
    <source>
        <dbReference type="Pfam" id="PF23598"/>
    </source>
</evidence>
<organism evidence="13 14">
    <name type="scientific">Centaurea solstitialis</name>
    <name type="common">yellow star-thistle</name>
    <dbReference type="NCBI Taxonomy" id="347529"/>
    <lineage>
        <taxon>Eukaryota</taxon>
        <taxon>Viridiplantae</taxon>
        <taxon>Streptophyta</taxon>
        <taxon>Embryophyta</taxon>
        <taxon>Tracheophyta</taxon>
        <taxon>Spermatophyta</taxon>
        <taxon>Magnoliopsida</taxon>
        <taxon>eudicotyledons</taxon>
        <taxon>Gunneridae</taxon>
        <taxon>Pentapetalae</taxon>
        <taxon>asterids</taxon>
        <taxon>campanulids</taxon>
        <taxon>Asterales</taxon>
        <taxon>Asteraceae</taxon>
        <taxon>Carduoideae</taxon>
        <taxon>Cardueae</taxon>
        <taxon>Centaureinae</taxon>
        <taxon>Centaurea</taxon>
    </lineage>
</organism>